<feature type="region of interest" description="Disordered" evidence="2">
    <location>
        <begin position="107"/>
        <end position="134"/>
    </location>
</feature>
<feature type="non-terminal residue" evidence="3">
    <location>
        <position position="313"/>
    </location>
</feature>
<sequence>MSHKPSGVTKYSQPNEQVREEGQREGNRNGSNSSCSLEELRSCQALVCQLEKSVHWWADCTAKWREKWCHANAEKSKVVHEKRLLKQRVDQLTKELEQLRSECVLKKEGEEQEDPVHEGKQNRDENERRRPNKNCMENMKEMGRKEKSIENVSWEPEGSKDYVINNREKESRGNSLRLGVQETDCRSESERMGNEVELKLIRVSEDKANLWVKQRLQITDHQEQDLSSSGEWKNKTNCQEPEITEKALIEETYRLWNADPKITVSDNGLQSDSKLTPEDTGINFPERHISTERVEELESLLQDTMRALLKEKE</sequence>
<evidence type="ECO:0000313" key="3">
    <source>
        <dbReference type="EMBL" id="MBN3292807.1"/>
    </source>
</evidence>
<protein>
    <submittedName>
        <fullName evidence="3">C102A protein</fullName>
    </submittedName>
</protein>
<dbReference type="PANTHER" id="PTHR46292:SF1">
    <property type="entry name" value="COILED-COIL DOMAIN-CONTAINING PROTEIN 102A"/>
    <property type="match status" value="1"/>
</dbReference>
<dbReference type="PANTHER" id="PTHR46292">
    <property type="entry name" value="COILED-COIL DOMAIN-CONTAINING PROTEIN 102A"/>
    <property type="match status" value="1"/>
</dbReference>
<keyword evidence="4" id="KW-1185">Reference proteome</keyword>
<feature type="compositionally biased region" description="Basic and acidic residues" evidence="2">
    <location>
        <begin position="107"/>
        <end position="129"/>
    </location>
</feature>
<evidence type="ECO:0000256" key="2">
    <source>
        <dbReference type="SAM" id="MobiDB-lite"/>
    </source>
</evidence>
<accession>A0ABS2Z3P7</accession>
<reference evidence="3" key="1">
    <citation type="journal article" date="2021" name="Cell">
        <title>Tracing the genetic footprints of vertebrate landing in non-teleost ray-finned fishes.</title>
        <authorList>
            <person name="Bi X."/>
            <person name="Wang K."/>
            <person name="Yang L."/>
            <person name="Pan H."/>
            <person name="Jiang H."/>
            <person name="Wei Q."/>
            <person name="Fang M."/>
            <person name="Yu H."/>
            <person name="Zhu C."/>
            <person name="Cai Y."/>
            <person name="He Y."/>
            <person name="Gan X."/>
            <person name="Zeng H."/>
            <person name="Yu D."/>
            <person name="Zhu Y."/>
            <person name="Jiang H."/>
            <person name="Qiu Q."/>
            <person name="Yang H."/>
            <person name="Zhang Y.E."/>
            <person name="Wang W."/>
            <person name="Zhu M."/>
            <person name="He S."/>
            <person name="Zhang G."/>
        </authorList>
    </citation>
    <scope>NUCLEOTIDE SEQUENCE</scope>
    <source>
        <strain evidence="3">Bchr_001</strain>
    </source>
</reference>
<comment type="caution">
    <text evidence="3">The sequence shown here is derived from an EMBL/GenBank/DDBJ whole genome shotgun (WGS) entry which is preliminary data.</text>
</comment>
<feature type="compositionally biased region" description="Basic and acidic residues" evidence="2">
    <location>
        <begin position="17"/>
        <end position="27"/>
    </location>
</feature>
<proteinExistence type="predicted"/>
<organism evidence="3 4">
    <name type="scientific">Polypterus senegalus</name>
    <name type="common">Senegal bichir</name>
    <dbReference type="NCBI Taxonomy" id="55291"/>
    <lineage>
        <taxon>Eukaryota</taxon>
        <taxon>Metazoa</taxon>
        <taxon>Chordata</taxon>
        <taxon>Craniata</taxon>
        <taxon>Vertebrata</taxon>
        <taxon>Euteleostomi</taxon>
        <taxon>Actinopterygii</taxon>
        <taxon>Polypteriformes</taxon>
        <taxon>Polypteridae</taxon>
        <taxon>Polypterus</taxon>
    </lineage>
</organism>
<dbReference type="Proteomes" id="UP001166052">
    <property type="component" value="Unassembled WGS sequence"/>
</dbReference>
<name>A0ABS2Z3P7_POLSE</name>
<evidence type="ECO:0000256" key="1">
    <source>
        <dbReference type="ARBA" id="ARBA00023054"/>
    </source>
</evidence>
<feature type="non-terminal residue" evidence="3">
    <location>
        <position position="1"/>
    </location>
</feature>
<dbReference type="EMBL" id="JAAWVN010018244">
    <property type="protein sequence ID" value="MBN3292807.1"/>
    <property type="molecule type" value="Genomic_DNA"/>
</dbReference>
<feature type="region of interest" description="Disordered" evidence="2">
    <location>
        <begin position="1"/>
        <end position="33"/>
    </location>
</feature>
<evidence type="ECO:0000313" key="4">
    <source>
        <dbReference type="Proteomes" id="UP001166052"/>
    </source>
</evidence>
<gene>
    <name evidence="3" type="primary">Ccdc102a</name>
    <name evidence="3" type="ORF">GTO92_0009125</name>
</gene>
<keyword evidence="1" id="KW-0175">Coiled coil</keyword>